<accession>A0A1G5VJ74</accession>
<organism evidence="1 2">
    <name type="scientific">Allisonella histaminiformans</name>
    <dbReference type="NCBI Taxonomy" id="209880"/>
    <lineage>
        <taxon>Bacteria</taxon>
        <taxon>Bacillati</taxon>
        <taxon>Bacillota</taxon>
        <taxon>Negativicutes</taxon>
        <taxon>Veillonellales</taxon>
        <taxon>Veillonellaceae</taxon>
        <taxon>Allisonella</taxon>
    </lineage>
</organism>
<dbReference type="GeneID" id="87755706"/>
<dbReference type="OrthoDB" id="9800780at2"/>
<evidence type="ECO:0000313" key="1">
    <source>
        <dbReference type="EMBL" id="SDA45748.1"/>
    </source>
</evidence>
<gene>
    <name evidence="1" type="ORF">SAMN02910343_00672</name>
</gene>
<proteinExistence type="predicted"/>
<keyword evidence="2" id="KW-1185">Reference proteome</keyword>
<protein>
    <recommendedName>
        <fullName evidence="3">LysM domain-containing protein</fullName>
    </recommendedName>
</protein>
<evidence type="ECO:0000313" key="2">
    <source>
        <dbReference type="Proteomes" id="UP000199689"/>
    </source>
</evidence>
<sequence length="240" mass="27065">MYYFFMGLTQLPVPPARMTVKVRSKNKVINLINEGEANLLKTPGLTEISFDVRLPNKRYPWANYDSSLMGSAVNSLARRLTGSSNVFGFKGSKYFLDQFEQYKRGCVPFRFIVTRMGQSGLNMLFSTNMLVTIEDYSIEENARDGFDVTVPVKLKQYKPFGTKTGTIQTDENGNKKFVVNEPRESIDRAIPNAIQVTNQASIWEAVQGVSNGTIDWRDIMASNGIENPLEDVRGKVLVMH</sequence>
<dbReference type="EMBL" id="FMXA01000007">
    <property type="protein sequence ID" value="SDA45748.1"/>
    <property type="molecule type" value="Genomic_DNA"/>
</dbReference>
<dbReference type="STRING" id="209880.SAMN02910343_00672"/>
<name>A0A1G5VJ74_9FIRM</name>
<dbReference type="AlphaFoldDB" id="A0A1G5VJ74"/>
<evidence type="ECO:0008006" key="3">
    <source>
        <dbReference type="Google" id="ProtNLM"/>
    </source>
</evidence>
<dbReference type="RefSeq" id="WP_091363850.1">
    <property type="nucleotide sequence ID" value="NZ_FMXA01000007.1"/>
</dbReference>
<reference evidence="1 2" key="1">
    <citation type="submission" date="2016-10" db="EMBL/GenBank/DDBJ databases">
        <authorList>
            <person name="de Groot N.N."/>
        </authorList>
    </citation>
    <scope>NUCLEOTIDE SEQUENCE [LARGE SCALE GENOMIC DNA]</scope>
    <source>
        <strain evidence="1 2">DSM 15230</strain>
    </source>
</reference>
<dbReference type="Proteomes" id="UP000199689">
    <property type="component" value="Unassembled WGS sequence"/>
</dbReference>